<dbReference type="Proteomes" id="UP000032668">
    <property type="component" value="Unassembled WGS sequence"/>
</dbReference>
<accession>A0A0D6PLB2</accession>
<comment type="caution">
    <text evidence="1">The sequence shown here is derived from an EMBL/GenBank/DDBJ whole genome shotgun (WGS) entry which is preliminary data.</text>
</comment>
<dbReference type="EMBL" id="BANC01000166">
    <property type="protein sequence ID" value="GAN82156.1"/>
    <property type="molecule type" value="Genomic_DNA"/>
</dbReference>
<keyword evidence="2" id="KW-1185">Reference proteome</keyword>
<organism evidence="1 2">
    <name type="scientific">Acidocella aminolytica 101 = DSM 11237</name>
    <dbReference type="NCBI Taxonomy" id="1120923"/>
    <lineage>
        <taxon>Bacteria</taxon>
        <taxon>Pseudomonadati</taxon>
        <taxon>Pseudomonadota</taxon>
        <taxon>Alphaproteobacteria</taxon>
        <taxon>Acetobacterales</taxon>
        <taxon>Acidocellaceae</taxon>
        <taxon>Acidocella</taxon>
    </lineage>
</organism>
<evidence type="ECO:0000313" key="2">
    <source>
        <dbReference type="Proteomes" id="UP000032668"/>
    </source>
</evidence>
<reference evidence="1 2" key="1">
    <citation type="submission" date="2012-11" db="EMBL/GenBank/DDBJ databases">
        <title>Whole genome sequence of Acidocella aminolytica 101 = DSM 11237.</title>
        <authorList>
            <person name="Azuma Y."/>
            <person name="Higashiura N."/>
            <person name="Hirakawa H."/>
            <person name="Matsushita K."/>
        </authorList>
    </citation>
    <scope>NUCLEOTIDE SEQUENCE [LARGE SCALE GENOMIC DNA]</scope>
    <source>
        <strain evidence="2">101 / DSM 11237</strain>
    </source>
</reference>
<name>A0A0D6PLB2_9PROT</name>
<evidence type="ECO:0000313" key="1">
    <source>
        <dbReference type="EMBL" id="GAN82156.1"/>
    </source>
</evidence>
<evidence type="ECO:0008006" key="3">
    <source>
        <dbReference type="Google" id="ProtNLM"/>
    </source>
</evidence>
<proteinExistence type="predicted"/>
<protein>
    <recommendedName>
        <fullName evidence="3">HsdR</fullName>
    </recommendedName>
</protein>
<gene>
    <name evidence="1" type="ORF">Aam_169_004</name>
</gene>
<dbReference type="AlphaFoldDB" id="A0A0D6PLB2"/>
<sequence>MRNLSESAFDFLERSVEEIKTHPKYSVIHFATAAELILKARLMREHWTLVVERTSDVSVEDFLSGQAKTVTQGDAIKRLKNACGENIPQDAVNQFGKIAAHRNRMIHFFHEAGQKEADNALTEEIVKELCLSWFYLERLLSDWNDQFEVFEEEILSVTWRMKQLRAYLQVAFDRLKPEIEAAKISGTVFTTCSGCGFDAAAVNEISEVFFEKRCKVCGLGENYIEIPCPNDCGKILHIDAQNVSGMTCENCEHEVTSEELGEALDTEFSDPSDCEPQANCAQCTGYGSVVQHNETFVCTKCLYSEDSAPQCGWCNERQIGGSDLEFSYHTGCEFCEGHAG</sequence>